<gene>
    <name evidence="1" type="ORF">DIABBA_LOCUS4605</name>
</gene>
<accession>A0A9N9XA24</accession>
<dbReference type="PANTHER" id="PTHR47027:SF8">
    <property type="entry name" value="RIBONUCLEASE H"/>
    <property type="match status" value="1"/>
</dbReference>
<dbReference type="OrthoDB" id="8196546at2759"/>
<evidence type="ECO:0000313" key="1">
    <source>
        <dbReference type="EMBL" id="CAG9830963.1"/>
    </source>
</evidence>
<proteinExistence type="predicted"/>
<dbReference type="EMBL" id="OU898278">
    <property type="protein sequence ID" value="CAG9830963.1"/>
    <property type="molecule type" value="Genomic_DNA"/>
</dbReference>
<dbReference type="PANTHER" id="PTHR47027">
    <property type="entry name" value="REVERSE TRANSCRIPTASE DOMAIN-CONTAINING PROTEIN"/>
    <property type="match status" value="1"/>
</dbReference>
<feature type="non-terminal residue" evidence="1">
    <location>
        <position position="130"/>
    </location>
</feature>
<organism evidence="1 2">
    <name type="scientific">Diabrotica balteata</name>
    <name type="common">Banded cucumber beetle</name>
    <dbReference type="NCBI Taxonomy" id="107213"/>
    <lineage>
        <taxon>Eukaryota</taxon>
        <taxon>Metazoa</taxon>
        <taxon>Ecdysozoa</taxon>
        <taxon>Arthropoda</taxon>
        <taxon>Hexapoda</taxon>
        <taxon>Insecta</taxon>
        <taxon>Pterygota</taxon>
        <taxon>Neoptera</taxon>
        <taxon>Endopterygota</taxon>
        <taxon>Coleoptera</taxon>
        <taxon>Polyphaga</taxon>
        <taxon>Cucujiformia</taxon>
        <taxon>Chrysomeloidea</taxon>
        <taxon>Chrysomelidae</taxon>
        <taxon>Galerucinae</taxon>
        <taxon>Diabroticina</taxon>
        <taxon>Diabroticites</taxon>
        <taxon>Diabrotica</taxon>
    </lineage>
</organism>
<name>A0A9N9XA24_DIABA</name>
<reference evidence="1" key="1">
    <citation type="submission" date="2022-01" db="EMBL/GenBank/DDBJ databases">
        <authorList>
            <person name="King R."/>
        </authorList>
    </citation>
    <scope>NUCLEOTIDE SEQUENCE</scope>
</reference>
<dbReference type="AlphaFoldDB" id="A0A9N9XA24"/>
<protein>
    <submittedName>
        <fullName evidence="1">Uncharacterized protein</fullName>
    </submittedName>
</protein>
<evidence type="ECO:0000313" key="2">
    <source>
        <dbReference type="Proteomes" id="UP001153709"/>
    </source>
</evidence>
<sequence length="130" mass="16133">MKKFLCSRDIYIYLRTRMLRCYVFSILLYGMEAWTLKKINIKNIETFEMWCYRRMWKIPWTERVTNQDVLLKMGKECEVIKTIQTKKLEYMGHIMKGKKYSLLRLIIQQKISRKRNVGRRRISWLRNLRE</sequence>
<keyword evidence="2" id="KW-1185">Reference proteome</keyword>
<dbReference type="Proteomes" id="UP001153709">
    <property type="component" value="Chromosome 3"/>
</dbReference>